<proteinExistence type="predicted"/>
<name>A0ABT3AZZ8_9CYAN</name>
<reference evidence="1 2" key="1">
    <citation type="submission" date="2022-10" db="EMBL/GenBank/DDBJ databases">
        <title>Identification of biosynthetic pathway for the production of the potent trypsin inhibitor radiosumin.</title>
        <authorList>
            <person name="Fewer D.P."/>
            <person name="Delbaje E."/>
            <person name="Ouyang X."/>
            <person name="Agostino P.D."/>
            <person name="Wahlsten M."/>
            <person name="Jokela J."/>
            <person name="Permi P."/>
            <person name="Haapaniemi E."/>
            <person name="Koistinen H."/>
        </authorList>
    </citation>
    <scope>NUCLEOTIDE SEQUENCE [LARGE SCALE GENOMIC DNA]</scope>
    <source>
        <strain evidence="1 2">NIES-515</strain>
    </source>
</reference>
<dbReference type="RefSeq" id="WP_263746277.1">
    <property type="nucleotide sequence ID" value="NZ_JAOWRF010000212.1"/>
</dbReference>
<dbReference type="Proteomes" id="UP001526143">
    <property type="component" value="Unassembled WGS sequence"/>
</dbReference>
<organism evidence="1 2">
    <name type="scientific">Plectonema radiosum NIES-515</name>
    <dbReference type="NCBI Taxonomy" id="2986073"/>
    <lineage>
        <taxon>Bacteria</taxon>
        <taxon>Bacillati</taxon>
        <taxon>Cyanobacteriota</taxon>
        <taxon>Cyanophyceae</taxon>
        <taxon>Oscillatoriophycideae</taxon>
        <taxon>Oscillatoriales</taxon>
        <taxon>Microcoleaceae</taxon>
        <taxon>Plectonema</taxon>
    </lineage>
</organism>
<evidence type="ECO:0008006" key="3">
    <source>
        <dbReference type="Google" id="ProtNLM"/>
    </source>
</evidence>
<keyword evidence="2" id="KW-1185">Reference proteome</keyword>
<dbReference type="EMBL" id="JAOWRF010000212">
    <property type="protein sequence ID" value="MCV3214703.1"/>
    <property type="molecule type" value="Genomic_DNA"/>
</dbReference>
<protein>
    <recommendedName>
        <fullName evidence="3">Transposase zinc-ribbon domain-containing protein</fullName>
    </recommendedName>
</protein>
<evidence type="ECO:0000313" key="1">
    <source>
        <dbReference type="EMBL" id="MCV3214703.1"/>
    </source>
</evidence>
<gene>
    <name evidence="1" type="ORF">OGM63_14460</name>
</gene>
<comment type="caution">
    <text evidence="1">The sequence shown here is derived from an EMBL/GenBank/DDBJ whole genome shotgun (WGS) entry which is preliminary data.</text>
</comment>
<evidence type="ECO:0000313" key="2">
    <source>
        <dbReference type="Proteomes" id="UP001526143"/>
    </source>
</evidence>
<accession>A0ABT3AZZ8</accession>
<sequence>MIALPNNQFLDWLIPTCRQRTASITLKQSMKGRHTCLCCSGVLLRHMRSQGVYWRCSHCHDEMPI</sequence>